<accession>A0ABW5QD84</accession>
<protein>
    <submittedName>
        <fullName evidence="2">Nuclease-related domain-containing protein</fullName>
    </submittedName>
</protein>
<feature type="domain" description="NERD" evidence="1">
    <location>
        <begin position="41"/>
        <end position="156"/>
    </location>
</feature>
<dbReference type="RefSeq" id="WP_377329380.1">
    <property type="nucleotide sequence ID" value="NZ_JBHUMZ010000025.1"/>
</dbReference>
<name>A0ABW5QD84_9BACI</name>
<gene>
    <name evidence="2" type="ORF">ACFSW4_11345</name>
</gene>
<comment type="caution">
    <text evidence="2">The sequence shown here is derived from an EMBL/GenBank/DDBJ whole genome shotgun (WGS) entry which is preliminary data.</text>
</comment>
<evidence type="ECO:0000313" key="2">
    <source>
        <dbReference type="EMBL" id="MFD2639465.1"/>
    </source>
</evidence>
<sequence>MIVKTDDIPIPLLQLAGLKKRVESAHPQYPVIIDDHAINQSGYRGELAFNYYLKAVDDDNTAILNGLRVPGPNPFQMDNLILNPYFFTIAEVKNFSGTIEFDHEFGQMTQHTNGRTRSFKDPINQVDTQIFHLQNWLMQHGYSAIPIVALVIFVSNHVHLTRTDANDVDPRIIRPGKFIEKYQELKQKYTTKILSEQQLLNLSRFLKQHHQPLRLDVLKKYHLTAKDIKPGAPCPECYYLPIIRNYGRWYCPRCKKINRESHLFAFKDFQLLYKNCITNKEARWMLQIDDSHVVSKILKREGFKYSGKFKDRVYSLDFDYQTDYYYLMN</sequence>
<proteinExistence type="predicted"/>
<dbReference type="EMBL" id="JBHUMZ010000025">
    <property type="protein sequence ID" value="MFD2639465.1"/>
    <property type="molecule type" value="Genomic_DNA"/>
</dbReference>
<dbReference type="InterPro" id="IPR011528">
    <property type="entry name" value="NERD"/>
</dbReference>
<dbReference type="Proteomes" id="UP001597452">
    <property type="component" value="Unassembled WGS sequence"/>
</dbReference>
<evidence type="ECO:0000313" key="3">
    <source>
        <dbReference type="Proteomes" id="UP001597452"/>
    </source>
</evidence>
<reference evidence="3" key="1">
    <citation type="journal article" date="2019" name="Int. J. Syst. Evol. Microbiol.">
        <title>The Global Catalogue of Microorganisms (GCM) 10K type strain sequencing project: providing services to taxonomists for standard genome sequencing and annotation.</title>
        <authorList>
            <consortium name="The Broad Institute Genomics Platform"/>
            <consortium name="The Broad Institute Genome Sequencing Center for Infectious Disease"/>
            <person name="Wu L."/>
            <person name="Ma J."/>
        </authorList>
    </citation>
    <scope>NUCLEOTIDE SEQUENCE [LARGE SCALE GENOMIC DNA]</scope>
    <source>
        <strain evidence="3">TISTR 1571</strain>
    </source>
</reference>
<organism evidence="2 3">
    <name type="scientific">Piscibacillus salipiscarius</name>
    <dbReference type="NCBI Taxonomy" id="299480"/>
    <lineage>
        <taxon>Bacteria</taxon>
        <taxon>Bacillati</taxon>
        <taxon>Bacillota</taxon>
        <taxon>Bacilli</taxon>
        <taxon>Bacillales</taxon>
        <taxon>Bacillaceae</taxon>
        <taxon>Piscibacillus</taxon>
    </lineage>
</organism>
<dbReference type="Pfam" id="PF08378">
    <property type="entry name" value="NERD"/>
    <property type="match status" value="1"/>
</dbReference>
<dbReference type="PROSITE" id="PS50965">
    <property type="entry name" value="NERD"/>
    <property type="match status" value="1"/>
</dbReference>
<evidence type="ECO:0000259" key="1">
    <source>
        <dbReference type="PROSITE" id="PS50965"/>
    </source>
</evidence>
<keyword evidence="3" id="KW-1185">Reference proteome</keyword>